<keyword evidence="2" id="KW-1185">Reference proteome</keyword>
<comment type="caution">
    <text evidence="1">The sequence shown here is derived from an EMBL/GenBank/DDBJ whole genome shotgun (WGS) entry which is preliminary data.</text>
</comment>
<dbReference type="EMBL" id="CM045761">
    <property type="protein sequence ID" value="KAI8016352.1"/>
    <property type="molecule type" value="Genomic_DNA"/>
</dbReference>
<sequence length="182" mass="20843">MPIYEDKVILDRPLSEEQLKGIFKKHDKNGDGRLSRKELKKAFEELGAWIPDWRAWRGLCNADANGDGFISEEEMNSLVLYAMRFGYTRVSKGNIMPIPLKSYQDRLTPDQLKIIFKMHDKNGDGCLCREELKMGFKELDVSFPGWRAWRALCKADADGDGTISKNEIDGLIKYACELLGYN</sequence>
<proteinExistence type="predicted"/>
<reference evidence="1 2" key="1">
    <citation type="journal article" date="2022" name="Plant J.">
        <title>Chromosome-level genome of Camellia lanceoleosa provides a valuable resource for understanding genome evolution and self-incompatibility.</title>
        <authorList>
            <person name="Gong W."/>
            <person name="Xiao S."/>
            <person name="Wang L."/>
            <person name="Liao Z."/>
            <person name="Chang Y."/>
            <person name="Mo W."/>
            <person name="Hu G."/>
            <person name="Li W."/>
            <person name="Zhao G."/>
            <person name="Zhu H."/>
            <person name="Hu X."/>
            <person name="Ji K."/>
            <person name="Xiang X."/>
            <person name="Song Q."/>
            <person name="Yuan D."/>
            <person name="Jin S."/>
            <person name="Zhang L."/>
        </authorList>
    </citation>
    <scope>NUCLEOTIDE SEQUENCE [LARGE SCALE GENOMIC DNA]</scope>
    <source>
        <strain evidence="1">SQ_2022a</strain>
    </source>
</reference>
<dbReference type="Proteomes" id="UP001060215">
    <property type="component" value="Chromosome 4"/>
</dbReference>
<gene>
    <name evidence="1" type="ORF">LOK49_LG05G03480</name>
</gene>
<evidence type="ECO:0000313" key="2">
    <source>
        <dbReference type="Proteomes" id="UP001060215"/>
    </source>
</evidence>
<accession>A0ACC0HRW1</accession>
<name>A0ACC0HRW1_9ERIC</name>
<evidence type="ECO:0000313" key="1">
    <source>
        <dbReference type="EMBL" id="KAI8016352.1"/>
    </source>
</evidence>
<organism evidence="1 2">
    <name type="scientific">Camellia lanceoleosa</name>
    <dbReference type="NCBI Taxonomy" id="1840588"/>
    <lineage>
        <taxon>Eukaryota</taxon>
        <taxon>Viridiplantae</taxon>
        <taxon>Streptophyta</taxon>
        <taxon>Embryophyta</taxon>
        <taxon>Tracheophyta</taxon>
        <taxon>Spermatophyta</taxon>
        <taxon>Magnoliopsida</taxon>
        <taxon>eudicotyledons</taxon>
        <taxon>Gunneridae</taxon>
        <taxon>Pentapetalae</taxon>
        <taxon>asterids</taxon>
        <taxon>Ericales</taxon>
        <taxon>Theaceae</taxon>
        <taxon>Camellia</taxon>
    </lineage>
</organism>
<protein>
    <submittedName>
        <fullName evidence="1">Calcium-binding protein CML10</fullName>
    </submittedName>
</protein>